<name>A0A7S4E6T2_9STRA</name>
<dbReference type="Gene3D" id="3.30.1520.10">
    <property type="entry name" value="Phox-like domain"/>
    <property type="match status" value="1"/>
</dbReference>
<evidence type="ECO:0000313" key="2">
    <source>
        <dbReference type="EMBL" id="CAE0693780.1"/>
    </source>
</evidence>
<feature type="compositionally biased region" description="Acidic residues" evidence="1">
    <location>
        <begin position="45"/>
        <end position="57"/>
    </location>
</feature>
<dbReference type="CDD" id="cd06093">
    <property type="entry name" value="PX_domain"/>
    <property type="match status" value="1"/>
</dbReference>
<accession>A0A7S4E6T2</accession>
<sequence length="424" mass="47167">MAPLARTPSLKRLAAEPKDRATPPTPTAQPSDWGHYDTGEKPPEDQNEDNEANDNDDTISWAGDGDHVTGEDFRFDSGKFGACGARCATRVYGAAPAACTAPLGFDEVDPEGRPKEACVACAADKEKKPTRSHQSGIDLIVPGGEATFCLLPDRNRDGVVFEADVTWRRCRRRRAEKQLRWEEKERWEALRVRTEAPGVGAEDVAPSLCTDYRGLGVVLNPRFAPRVTSRYFAQHFPRGVTVAVALGAVRVVATPFETFAQYEVRVALDGGPARSAWRRYSAFRAFAEQLAAQCSPIDVARTLTAWGDAEAAKKVFRCVDPHYLVQRYYHFERVLREALFEVDDPQLLLAFFATHPRRTRSAEQLAAQQQRVVRPFARSRPVAVARADDDASSEQLSRTPAVRESFLTRFLGIRDSDRRAVPAH</sequence>
<proteinExistence type="predicted"/>
<reference evidence="2" key="1">
    <citation type="submission" date="2021-01" db="EMBL/GenBank/DDBJ databases">
        <authorList>
            <person name="Corre E."/>
            <person name="Pelletier E."/>
            <person name="Niang G."/>
            <person name="Scheremetjew M."/>
            <person name="Finn R."/>
            <person name="Kale V."/>
            <person name="Holt S."/>
            <person name="Cochrane G."/>
            <person name="Meng A."/>
            <person name="Brown T."/>
            <person name="Cohen L."/>
        </authorList>
    </citation>
    <scope>NUCLEOTIDE SEQUENCE</scope>
    <source>
        <strain evidence="2">CCMP1756</strain>
    </source>
</reference>
<gene>
    <name evidence="2" type="ORF">PCAL00307_LOCUS9216</name>
    <name evidence="3" type="ORF">PECAL_4P10080</name>
</gene>
<keyword evidence="4" id="KW-1185">Reference proteome</keyword>
<organism evidence="2">
    <name type="scientific">Pelagomonas calceolata</name>
    <dbReference type="NCBI Taxonomy" id="35677"/>
    <lineage>
        <taxon>Eukaryota</taxon>
        <taxon>Sar</taxon>
        <taxon>Stramenopiles</taxon>
        <taxon>Ochrophyta</taxon>
        <taxon>Pelagophyceae</taxon>
        <taxon>Pelagomonadales</taxon>
        <taxon>Pelagomonadaceae</taxon>
        <taxon>Pelagomonas</taxon>
    </lineage>
</organism>
<dbReference type="SUPFAM" id="SSF64268">
    <property type="entry name" value="PX domain"/>
    <property type="match status" value="1"/>
</dbReference>
<feature type="compositionally biased region" description="Basic and acidic residues" evidence="1">
    <location>
        <begin position="34"/>
        <end position="44"/>
    </location>
</feature>
<dbReference type="EMBL" id="CAKKNE010000004">
    <property type="protein sequence ID" value="CAH0373771.1"/>
    <property type="molecule type" value="Genomic_DNA"/>
</dbReference>
<feature type="region of interest" description="Disordered" evidence="1">
    <location>
        <begin position="1"/>
        <end position="66"/>
    </location>
</feature>
<evidence type="ECO:0000313" key="3">
    <source>
        <dbReference type="EMBL" id="CAH0373771.1"/>
    </source>
</evidence>
<evidence type="ECO:0000313" key="4">
    <source>
        <dbReference type="Proteomes" id="UP000789595"/>
    </source>
</evidence>
<dbReference type="Proteomes" id="UP000789595">
    <property type="component" value="Unassembled WGS sequence"/>
</dbReference>
<reference evidence="3" key="2">
    <citation type="submission" date="2021-11" db="EMBL/GenBank/DDBJ databases">
        <authorList>
            <consortium name="Genoscope - CEA"/>
            <person name="William W."/>
        </authorList>
    </citation>
    <scope>NUCLEOTIDE SEQUENCE</scope>
</reference>
<evidence type="ECO:0000256" key="1">
    <source>
        <dbReference type="SAM" id="MobiDB-lite"/>
    </source>
</evidence>
<evidence type="ECO:0008006" key="5">
    <source>
        <dbReference type="Google" id="ProtNLM"/>
    </source>
</evidence>
<protein>
    <recommendedName>
        <fullName evidence="5">PX domain-containing protein</fullName>
    </recommendedName>
</protein>
<dbReference type="GO" id="GO:0035091">
    <property type="term" value="F:phosphatidylinositol binding"/>
    <property type="evidence" value="ECO:0007669"/>
    <property type="project" value="InterPro"/>
</dbReference>
<dbReference type="InterPro" id="IPR036871">
    <property type="entry name" value="PX_dom_sf"/>
</dbReference>
<dbReference type="AlphaFoldDB" id="A0A7S4E6T2"/>
<dbReference type="EMBL" id="HBIW01010800">
    <property type="protein sequence ID" value="CAE0693780.1"/>
    <property type="molecule type" value="Transcribed_RNA"/>
</dbReference>